<reference evidence="1 2" key="1">
    <citation type="submission" date="2019-03" db="EMBL/GenBank/DDBJ databases">
        <title>Genomic Encyclopedia of Type Strains, Phase IV (KMG-IV): sequencing the most valuable type-strain genomes for metagenomic binning, comparative biology and taxonomic classification.</title>
        <authorList>
            <person name="Goeker M."/>
        </authorList>
    </citation>
    <scope>NUCLEOTIDE SEQUENCE [LARGE SCALE GENOMIC DNA]</scope>
    <source>
        <strain evidence="1 2">LX-B</strain>
    </source>
</reference>
<protein>
    <submittedName>
        <fullName evidence="1">Uncharacterized protein</fullName>
    </submittedName>
</protein>
<dbReference type="AlphaFoldDB" id="A0A4R1SBY0"/>
<evidence type="ECO:0000313" key="2">
    <source>
        <dbReference type="Proteomes" id="UP000295008"/>
    </source>
</evidence>
<comment type="caution">
    <text evidence="1">The sequence shown here is derived from an EMBL/GenBank/DDBJ whole genome shotgun (WGS) entry which is preliminary data.</text>
</comment>
<sequence>MSQELPGDLEFVMNQFDLLALKEQKSKEIDGLTDQVSQLFAIRIQLQDVLVASIAGLLSGVTKLFWESKFPRLDVPTLGTAFAQKFGQLIHPGRAALAVATPDAYRSTLEFFQSLGFQVPAALQHAPGFMELFHNEILVDLQKIPHCACMSFILQGYTFIFKVIPGSPLAAPGLQTNFADLFAAHQRLLKENGFYAMQMIAQFSAYITENAITSGANQVMELLNFHHSTIGGLLLCTGRHLLDNCLEYQKLMRQIQNKAADIRELDRIWQENFETRLQQLSRDPRFRSILSEDWAGNDRKTRETFQEIRRRKLELQQALQELKEELQ</sequence>
<keyword evidence="2" id="KW-1185">Reference proteome</keyword>
<dbReference type="Proteomes" id="UP000295008">
    <property type="component" value="Unassembled WGS sequence"/>
</dbReference>
<gene>
    <name evidence="1" type="ORF">EDC14_1001316</name>
</gene>
<dbReference type="RefSeq" id="WP_132012417.1">
    <property type="nucleotide sequence ID" value="NZ_SLUN01000001.1"/>
</dbReference>
<dbReference type="EMBL" id="SLUN01000001">
    <property type="protein sequence ID" value="TCL77031.1"/>
    <property type="molecule type" value="Genomic_DNA"/>
</dbReference>
<accession>A0A4R1SBY0</accession>
<name>A0A4R1SBY0_HYDET</name>
<dbReference type="OrthoDB" id="9782291at2"/>
<proteinExistence type="predicted"/>
<evidence type="ECO:0000313" key="1">
    <source>
        <dbReference type="EMBL" id="TCL77031.1"/>
    </source>
</evidence>
<organism evidence="1 2">
    <name type="scientific">Hydrogenispora ethanolica</name>
    <dbReference type="NCBI Taxonomy" id="1082276"/>
    <lineage>
        <taxon>Bacteria</taxon>
        <taxon>Bacillati</taxon>
        <taxon>Bacillota</taxon>
        <taxon>Hydrogenispora</taxon>
    </lineage>
</organism>